<accession>F0ZH23</accession>
<evidence type="ECO:0000256" key="2">
    <source>
        <dbReference type="ARBA" id="ARBA00007257"/>
    </source>
</evidence>
<name>F0ZH23_DICPU</name>
<evidence type="ECO:0000259" key="5">
    <source>
        <dbReference type="Pfam" id="PF17210"/>
    </source>
</evidence>
<dbReference type="InterPro" id="IPR013783">
    <property type="entry name" value="Ig-like_fold"/>
</dbReference>
<dbReference type="PANTHER" id="PTHR36108:SF13">
    <property type="entry name" value="COLOSSIN-B-RELATED"/>
    <property type="match status" value="1"/>
</dbReference>
<evidence type="ECO:0000313" key="7">
    <source>
        <dbReference type="Proteomes" id="UP000001064"/>
    </source>
</evidence>
<dbReference type="EMBL" id="GL871017">
    <property type="protein sequence ID" value="EGC36757.1"/>
    <property type="molecule type" value="Genomic_DNA"/>
</dbReference>
<dbReference type="OMA" id="NANGQMD"/>
<dbReference type="SUPFAM" id="SSF49478">
    <property type="entry name" value="Cna protein B-type domain"/>
    <property type="match status" value="1"/>
</dbReference>
<dbReference type="VEuPathDB" id="AmoebaDB:DICPUDRAFT_97485"/>
<gene>
    <name evidence="6" type="ORF">DICPUDRAFT_97485</name>
</gene>
<sequence>MLLIKKELILNIFIKYENGVDGKMVFGNAVSFENILSPDIGKNATLAWGEKTLTLVNSHGDEKIPIVLGSNIPLGRDMSNDEDFLSIYKNHSYAKMLAHFNCKKSEQTCIQLKSQNPMFSICLIVASVDGFDHVSINSSLTRWRTNMTTWKTDWVGKFSNSQPTTGRILAKNDSNSISLGCFEESSRNNLNYIIMHPTRPLDTIQICYKSYSEISEYVLYSLVECADTETSSFAISGYIFYDKYYSSSRTNNLPADNTEVYIKPVNGHSLIYNLEGKIVSSTKTNANGFYYFDNIPSGDYQVFLKLPDGTKYSPVSDEAQEDPYTNKADSEGIITTFIFLNASGVVPVSKTLPDDMHLTSAYVIREMNIGILPPNITLTGKIFIDYNANGQMDTTPSNTSAIDVPFPYITVILKDGDRVVATIKTDADGNINFANVPLIPTGYMVYVETPNGFVMTNYPFPPAPPAGAPIDLIISQDEPLLIGLISNPLYCQDAPQLAIICYAIQNHNESHSDDPVLISFPSNVTKHLYNSPEGTVTHLATHGEIGSVYGLGYDRKTGDIYTSAFMKYFSGFGPRGTGAIYKTHTVGSKARTSELFFDLNQVKGDPQYCGSDPHIYPMENFDNGVESVGKISFGDLDILNGSIYTIALASRELLKISINNPSVYTLSNIYNPCIGFQDDWRPFALGVRHGSIIIGGVCTMESSPTGTPVGYVMEENGNILLRIPFDFPRGCKSFGGAFCIPGEYSPWSSIYFDSQPWISDLTMDGEDMIISVRDRGGDLDRDVGTYDILRACYNGDQLILENGGVCGGVNGAHLLPSGYFGTPDGINGGEFYNDNFFFPRDNNGHDNVASTAGVVIPGYTTLFGSSLDIDFVGQGTVKVWDNLSGNLMYGIGVYIQNNDNPTNNFGKANGLGDMEAMCMLDF</sequence>
<keyword evidence="3" id="KW-0964">Secreted</keyword>
<protein>
    <recommendedName>
        <fullName evidence="5">SD-repeat containing protein B domain-containing protein</fullName>
    </recommendedName>
</protein>
<dbReference type="SUPFAM" id="SSF117074">
    <property type="entry name" value="Hypothetical protein PA1324"/>
    <property type="match status" value="1"/>
</dbReference>
<dbReference type="GeneID" id="10504097"/>
<dbReference type="KEGG" id="dpp:DICPUDRAFT_97485"/>
<evidence type="ECO:0000256" key="3">
    <source>
        <dbReference type="ARBA" id="ARBA00022525"/>
    </source>
</evidence>
<dbReference type="InterPro" id="IPR033764">
    <property type="entry name" value="Sdr_B"/>
</dbReference>
<proteinExistence type="inferred from homology"/>
<reference evidence="7" key="1">
    <citation type="journal article" date="2011" name="Genome Biol.">
        <title>Comparative genomics of the social amoebae Dictyostelium discoideum and Dictyostelium purpureum.</title>
        <authorList>
            <consortium name="US DOE Joint Genome Institute (JGI-PGF)"/>
            <person name="Sucgang R."/>
            <person name="Kuo A."/>
            <person name="Tian X."/>
            <person name="Salerno W."/>
            <person name="Parikh A."/>
            <person name="Feasley C.L."/>
            <person name="Dalin E."/>
            <person name="Tu H."/>
            <person name="Huang E."/>
            <person name="Barry K."/>
            <person name="Lindquist E."/>
            <person name="Shapiro H."/>
            <person name="Bruce D."/>
            <person name="Schmutz J."/>
            <person name="Salamov A."/>
            <person name="Fey P."/>
            <person name="Gaudet P."/>
            <person name="Anjard C."/>
            <person name="Babu M.M."/>
            <person name="Basu S."/>
            <person name="Bushmanova Y."/>
            <person name="van der Wel H."/>
            <person name="Katoh-Kurasawa M."/>
            <person name="Dinh C."/>
            <person name="Coutinho P.M."/>
            <person name="Saito T."/>
            <person name="Elias M."/>
            <person name="Schaap P."/>
            <person name="Kay R.R."/>
            <person name="Henrissat B."/>
            <person name="Eichinger L."/>
            <person name="Rivero F."/>
            <person name="Putnam N.H."/>
            <person name="West C.M."/>
            <person name="Loomis W.F."/>
            <person name="Chisholm R.L."/>
            <person name="Shaulsky G."/>
            <person name="Strassmann J.E."/>
            <person name="Queller D.C."/>
            <person name="Kuspa A."/>
            <person name="Grigoriev I.V."/>
        </authorList>
    </citation>
    <scope>NUCLEOTIDE SEQUENCE [LARGE SCALE GENOMIC DNA]</scope>
    <source>
        <strain evidence="7">QSDP1</strain>
    </source>
</reference>
<keyword evidence="4" id="KW-0732">Signal</keyword>
<dbReference type="Pfam" id="PF17210">
    <property type="entry name" value="SdrD_B"/>
    <property type="match status" value="1"/>
</dbReference>
<dbReference type="FunCoup" id="F0ZH23">
    <property type="interactions" value="95"/>
</dbReference>
<dbReference type="eggNOG" id="ENOG502RD9P">
    <property type="taxonomic scope" value="Eukaryota"/>
</dbReference>
<dbReference type="InParanoid" id="F0ZH23"/>
<evidence type="ECO:0000256" key="4">
    <source>
        <dbReference type="ARBA" id="ARBA00022729"/>
    </source>
</evidence>
<organism evidence="6 7">
    <name type="scientific">Dictyostelium purpureum</name>
    <name type="common">Slime mold</name>
    <dbReference type="NCBI Taxonomy" id="5786"/>
    <lineage>
        <taxon>Eukaryota</taxon>
        <taxon>Amoebozoa</taxon>
        <taxon>Evosea</taxon>
        <taxon>Eumycetozoa</taxon>
        <taxon>Dictyostelia</taxon>
        <taxon>Dictyosteliales</taxon>
        <taxon>Dictyosteliaceae</taxon>
        <taxon>Dictyostelium</taxon>
    </lineage>
</organism>
<evidence type="ECO:0000313" key="6">
    <source>
        <dbReference type="EMBL" id="EGC36757.1"/>
    </source>
</evidence>
<dbReference type="RefSeq" id="XP_003286703.1">
    <property type="nucleotide sequence ID" value="XM_003286655.1"/>
</dbReference>
<dbReference type="PANTHER" id="PTHR36108">
    <property type="entry name" value="COLOSSIN-B-RELATED"/>
    <property type="match status" value="1"/>
</dbReference>
<comment type="similarity">
    <text evidence="2">Belongs to the serine-aspartate repeat-containing protein (SDr) family.</text>
</comment>
<dbReference type="AlphaFoldDB" id="F0ZH23"/>
<dbReference type="Gene3D" id="2.60.40.10">
    <property type="entry name" value="Immunoglobulins"/>
    <property type="match status" value="2"/>
</dbReference>
<dbReference type="GO" id="GO:0005576">
    <property type="term" value="C:extracellular region"/>
    <property type="evidence" value="ECO:0007669"/>
    <property type="project" value="UniProtKB-SubCell"/>
</dbReference>
<dbReference type="Proteomes" id="UP000001064">
    <property type="component" value="Unassembled WGS sequence"/>
</dbReference>
<evidence type="ECO:0000256" key="1">
    <source>
        <dbReference type="ARBA" id="ARBA00004613"/>
    </source>
</evidence>
<feature type="domain" description="SD-repeat containing protein B" evidence="5">
    <location>
        <begin position="271"/>
        <end position="322"/>
    </location>
</feature>
<dbReference type="OrthoDB" id="15790at2759"/>
<keyword evidence="7" id="KW-1185">Reference proteome</keyword>
<comment type="subcellular location">
    <subcellularLocation>
        <location evidence="1">Secreted</location>
    </subcellularLocation>
</comment>